<dbReference type="Proteomes" id="UP000317036">
    <property type="component" value="Unassembled WGS sequence"/>
</dbReference>
<reference evidence="2 3" key="1">
    <citation type="submission" date="2019-07" db="EMBL/GenBank/DDBJ databases">
        <authorList>
            <person name="Kim J."/>
        </authorList>
    </citation>
    <scope>NUCLEOTIDE SEQUENCE [LARGE SCALE GENOMIC DNA]</scope>
    <source>
        <strain evidence="2 3">JC52</strain>
    </source>
</reference>
<accession>A0A559KE23</accession>
<proteinExistence type="predicted"/>
<keyword evidence="1" id="KW-0472">Membrane</keyword>
<keyword evidence="1" id="KW-0812">Transmembrane</keyword>
<feature type="transmembrane region" description="Helical" evidence="1">
    <location>
        <begin position="61"/>
        <end position="80"/>
    </location>
</feature>
<name>A0A559KE23_9BACL</name>
<organism evidence="2 3">
    <name type="scientific">Paenibacillus cremeus</name>
    <dbReference type="NCBI Taxonomy" id="2163881"/>
    <lineage>
        <taxon>Bacteria</taxon>
        <taxon>Bacillati</taxon>
        <taxon>Bacillota</taxon>
        <taxon>Bacilli</taxon>
        <taxon>Bacillales</taxon>
        <taxon>Paenibacillaceae</taxon>
        <taxon>Paenibacillus</taxon>
    </lineage>
</organism>
<comment type="caution">
    <text evidence="2">The sequence shown here is derived from an EMBL/GenBank/DDBJ whole genome shotgun (WGS) entry which is preliminary data.</text>
</comment>
<evidence type="ECO:0000313" key="2">
    <source>
        <dbReference type="EMBL" id="TVY10359.1"/>
    </source>
</evidence>
<dbReference type="AlphaFoldDB" id="A0A559KE23"/>
<evidence type="ECO:0000313" key="3">
    <source>
        <dbReference type="Proteomes" id="UP000317036"/>
    </source>
</evidence>
<keyword evidence="1" id="KW-1133">Transmembrane helix</keyword>
<gene>
    <name evidence="2" type="ORF">FPZ49_08130</name>
</gene>
<feature type="transmembrane region" description="Helical" evidence="1">
    <location>
        <begin position="112"/>
        <end position="131"/>
    </location>
</feature>
<keyword evidence="3" id="KW-1185">Reference proteome</keyword>
<feature type="transmembrane region" description="Helical" evidence="1">
    <location>
        <begin position="36"/>
        <end position="55"/>
    </location>
</feature>
<dbReference type="Pfam" id="PF10027">
    <property type="entry name" value="DUF2269"/>
    <property type="match status" value="1"/>
</dbReference>
<protein>
    <submittedName>
        <fullName evidence="2">DUF2269 family protein</fullName>
    </submittedName>
</protein>
<sequence length="134" mass="15629">MGPTFTYPFIFYRAKGVDDIRHNIRILRNICWMFKWADILMFFSGMFLYIAGGWASWHLNWINIAIILFILMKTLSNICVAKSSKVNRYATDATVNDDELVTIFETTKRKTLLLDVTVPILTFSVLILMHLKPF</sequence>
<evidence type="ECO:0000256" key="1">
    <source>
        <dbReference type="SAM" id="Phobius"/>
    </source>
</evidence>
<dbReference type="EMBL" id="VNJI01000008">
    <property type="protein sequence ID" value="TVY10359.1"/>
    <property type="molecule type" value="Genomic_DNA"/>
</dbReference>
<dbReference type="InterPro" id="IPR018729">
    <property type="entry name" value="DUF2269_transmembrane"/>
</dbReference>